<reference evidence="4" key="1">
    <citation type="submission" date="2014-06" db="EMBL/GenBank/DDBJ databases">
        <authorList>
            <person name="Winans N.J."/>
            <person name="Newell P.D."/>
            <person name="Douglas A.E."/>
        </authorList>
    </citation>
    <scope>NUCLEOTIDE SEQUENCE [LARGE SCALE GENOMIC DNA]</scope>
    <source>
        <strain evidence="4">DmL_052</strain>
    </source>
</reference>
<organism evidence="3 4">
    <name type="scientific">Commensalibacter intestini</name>
    <dbReference type="NCBI Taxonomy" id="479936"/>
    <lineage>
        <taxon>Bacteria</taxon>
        <taxon>Pseudomonadati</taxon>
        <taxon>Pseudomonadota</taxon>
        <taxon>Alphaproteobacteria</taxon>
        <taxon>Acetobacterales</taxon>
        <taxon>Acetobacteraceae</taxon>
    </lineage>
</organism>
<evidence type="ECO:0000313" key="3">
    <source>
        <dbReference type="EMBL" id="OUI77623.1"/>
    </source>
</evidence>
<proteinExistence type="predicted"/>
<feature type="region of interest" description="Disordered" evidence="1">
    <location>
        <begin position="1"/>
        <end position="30"/>
    </location>
</feature>
<evidence type="ECO:0000313" key="4">
    <source>
        <dbReference type="Proteomes" id="UP000194946"/>
    </source>
</evidence>
<dbReference type="Proteomes" id="UP000194946">
    <property type="component" value="Unassembled WGS sequence"/>
</dbReference>
<feature type="compositionally biased region" description="Low complexity" evidence="1">
    <location>
        <begin position="12"/>
        <end position="24"/>
    </location>
</feature>
<dbReference type="InterPro" id="IPR018712">
    <property type="entry name" value="Tle1-like_cat"/>
</dbReference>
<comment type="caution">
    <text evidence="3">The sequence shown here is derived from an EMBL/GenBank/DDBJ whole genome shotgun (WGS) entry which is preliminary data.</text>
</comment>
<dbReference type="EMBL" id="JOPB01000032">
    <property type="protein sequence ID" value="OUI77623.1"/>
    <property type="molecule type" value="Genomic_DNA"/>
</dbReference>
<dbReference type="PANTHER" id="PTHR33840:SF1">
    <property type="entry name" value="TLE1 PHOSPHOLIPASE DOMAIN-CONTAINING PROTEIN"/>
    <property type="match status" value="1"/>
</dbReference>
<dbReference type="RefSeq" id="WP_086632772.1">
    <property type="nucleotide sequence ID" value="NZ_JOPB01000032.1"/>
</dbReference>
<evidence type="ECO:0000259" key="2">
    <source>
        <dbReference type="Pfam" id="PF09994"/>
    </source>
</evidence>
<feature type="region of interest" description="Disordered" evidence="1">
    <location>
        <begin position="501"/>
        <end position="524"/>
    </location>
</feature>
<feature type="compositionally biased region" description="Polar residues" evidence="1">
    <location>
        <begin position="1"/>
        <end position="10"/>
    </location>
</feature>
<accession>A0A251ZSI5</accession>
<name>A0A251ZSI5_9PROT</name>
<dbReference type="AlphaFoldDB" id="A0A251ZSI5"/>
<dbReference type="PANTHER" id="PTHR33840">
    <property type="match status" value="1"/>
</dbReference>
<dbReference type="Pfam" id="PF09994">
    <property type="entry name" value="T6SS_Tle1-like_cat"/>
    <property type="match status" value="1"/>
</dbReference>
<sequence>MANGFSNGLSGQKKNNQADNQDAATNSQKNSKVIVKEKGLTVNIFFDGTMNNMFNSELRTKNNLTEKDQSSQNFMKDQTSYNNDLSNVALLYMAATTKKGKVENIYISGAGSATESEDNYQLDDGKQGAGLGRGDTGVITRVDQAINKLKKKLNQYRPEEAYLNVFGFSRGSFFARHFCYKIRKKDQKIYSFFDGVTGSSEPVIPDSFIHQKDLHIHLVGIFDTVSSEGVNHYNDVEEWGLNIGSRYDIQRIIHLTCQNDYRKHFPLTHINTAIGDGIGFECSFPGAHSDVGGSYMPNYPEPDTNIKSAAYTLHNMPAGYKYISVLNSKDISCGMDGEINWEWFKKMGYYKGDPTSSDPTQWGEFFVFNIPENNYMPSPYPGGVPMYTQQTYVKGVAVRHITRNKTYQFVLANIMKEAAEKIAVIEFKGKQPQKLDNGIAQMKQDEILGKINEYAADFVLNNYKNSGSYQITLDKVRLNADQQQKLYHDYLHNSLSADDNPIIGPNRGVSGQTTPPQRADIKDNDPTLFATLTGIVRR</sequence>
<keyword evidence="4" id="KW-1185">Reference proteome</keyword>
<protein>
    <recommendedName>
        <fullName evidence="2">T6SS Phospholipase effector Tle1-like catalytic domain-containing protein</fullName>
    </recommendedName>
</protein>
<feature type="domain" description="T6SS Phospholipase effector Tle1-like catalytic" evidence="2">
    <location>
        <begin position="210"/>
        <end position="301"/>
    </location>
</feature>
<evidence type="ECO:0000256" key="1">
    <source>
        <dbReference type="SAM" id="MobiDB-lite"/>
    </source>
</evidence>
<gene>
    <name evidence="3" type="ORF">HK18_05175</name>
</gene>